<feature type="signal peptide" evidence="2">
    <location>
        <begin position="1"/>
        <end position="21"/>
    </location>
</feature>
<evidence type="ECO:0000259" key="3">
    <source>
        <dbReference type="SMART" id="SM00062"/>
    </source>
</evidence>
<name>A0A9W6GWW9_9HYPH</name>
<accession>A0A9W6GWW9</accession>
<dbReference type="SMART" id="SM00062">
    <property type="entry name" value="PBPb"/>
    <property type="match status" value="1"/>
</dbReference>
<organism evidence="4 5">
    <name type="scientific">Methylocystis echinoides</name>
    <dbReference type="NCBI Taxonomy" id="29468"/>
    <lineage>
        <taxon>Bacteria</taxon>
        <taxon>Pseudomonadati</taxon>
        <taxon>Pseudomonadota</taxon>
        <taxon>Alphaproteobacteria</taxon>
        <taxon>Hyphomicrobiales</taxon>
        <taxon>Methylocystaceae</taxon>
        <taxon>Methylocystis</taxon>
    </lineage>
</organism>
<comment type="caution">
    <text evidence="4">The sequence shown here is derived from an EMBL/GenBank/DDBJ whole genome shotgun (WGS) entry which is preliminary data.</text>
</comment>
<dbReference type="Gene3D" id="3.40.190.10">
    <property type="entry name" value="Periplasmic binding protein-like II"/>
    <property type="match status" value="2"/>
</dbReference>
<dbReference type="EMBL" id="BSEC01000001">
    <property type="protein sequence ID" value="GLI94499.1"/>
    <property type="molecule type" value="Genomic_DNA"/>
</dbReference>
<evidence type="ECO:0000313" key="4">
    <source>
        <dbReference type="EMBL" id="GLI94499.1"/>
    </source>
</evidence>
<gene>
    <name evidence="4" type="ORF">LMG27198_34910</name>
</gene>
<dbReference type="AlphaFoldDB" id="A0A9W6GWW9"/>
<reference evidence="4" key="1">
    <citation type="journal article" date="2023" name="Int. J. Syst. Evol. Microbiol.">
        <title>Methylocystis iwaonis sp. nov., a type II methane-oxidizing bacterium from surface soil of a rice paddy field in Japan, and emended description of the genus Methylocystis (ex Whittenbury et al. 1970) Bowman et al. 1993.</title>
        <authorList>
            <person name="Kaise H."/>
            <person name="Sawadogo J.B."/>
            <person name="Alam M.S."/>
            <person name="Ueno C."/>
            <person name="Dianou D."/>
            <person name="Shinjo R."/>
            <person name="Asakawa S."/>
        </authorList>
    </citation>
    <scope>NUCLEOTIDE SEQUENCE</scope>
    <source>
        <strain evidence="4">LMG27198</strain>
    </source>
</reference>
<dbReference type="NCBIfam" id="TIGR03871">
    <property type="entry name" value="ABC_peri_MoxJ_2"/>
    <property type="match status" value="1"/>
</dbReference>
<feature type="chain" id="PRO_5040968698" evidence="2">
    <location>
        <begin position="22"/>
        <end position="267"/>
    </location>
</feature>
<dbReference type="InterPro" id="IPR022448">
    <property type="entry name" value="Quinoprotein_dehydrogenase"/>
</dbReference>
<keyword evidence="1 2" id="KW-0732">Signal</keyword>
<dbReference type="PANTHER" id="PTHR35936">
    <property type="entry name" value="MEMBRANE-BOUND LYTIC MUREIN TRANSGLYCOSYLASE F"/>
    <property type="match status" value="1"/>
</dbReference>
<dbReference type="PANTHER" id="PTHR35936:SF17">
    <property type="entry name" value="ARGININE-BINDING EXTRACELLULAR PROTEIN ARTP"/>
    <property type="match status" value="1"/>
</dbReference>
<dbReference type="SUPFAM" id="SSF53850">
    <property type="entry name" value="Periplasmic binding protein-like II"/>
    <property type="match status" value="1"/>
</dbReference>
<dbReference type="Pfam" id="PF00497">
    <property type="entry name" value="SBP_bac_3"/>
    <property type="match status" value="1"/>
</dbReference>
<proteinExistence type="predicted"/>
<evidence type="ECO:0000313" key="5">
    <source>
        <dbReference type="Proteomes" id="UP001144323"/>
    </source>
</evidence>
<evidence type="ECO:0000256" key="2">
    <source>
        <dbReference type="SAM" id="SignalP"/>
    </source>
</evidence>
<dbReference type="InterPro" id="IPR001638">
    <property type="entry name" value="Solute-binding_3/MltF_N"/>
</dbReference>
<evidence type="ECO:0000256" key="1">
    <source>
        <dbReference type="ARBA" id="ARBA00022729"/>
    </source>
</evidence>
<keyword evidence="5" id="KW-1185">Reference proteome</keyword>
<feature type="domain" description="Solute-binding protein family 3/N-terminal" evidence="3">
    <location>
        <begin position="23"/>
        <end position="261"/>
    </location>
</feature>
<dbReference type="Proteomes" id="UP001144323">
    <property type="component" value="Unassembled WGS sequence"/>
</dbReference>
<sequence length="267" mass="29251">MRPSSFFVAILLGLWITRAQAEPLRVCADPNNLPFSDGKGNGFENRLAELVAAEMGKSVSYTWWAQRRGFIRNTLSAGQCDVVMGVPAQYELVAATLPYYRSSYVFVSRQDRHIDVASLKDPRLHQLRIGVHLLGDDGMNAPPAHALGEQGIVGNVIGYPIYGDYREATPPARLIEAVESGDVELAAAWGPLAGYVALHAPVALRVVPITDTQDFAPLQFSFDIAMGVRKGDDALRRQLDDIILRRRADIDALLADYGVPRAPVNAR</sequence>
<protein>
    <submittedName>
        <fullName evidence="4">Amino acid ABC transporter substrate-binding protein</fullName>
    </submittedName>
</protein>